<evidence type="ECO:0000259" key="7">
    <source>
        <dbReference type="SMART" id="SM00226"/>
    </source>
</evidence>
<gene>
    <name evidence="8" type="ORF">EI981_03485</name>
</gene>
<evidence type="ECO:0000313" key="9">
    <source>
        <dbReference type="Proteomes" id="UP000270678"/>
    </source>
</evidence>
<evidence type="ECO:0000313" key="8">
    <source>
        <dbReference type="EMBL" id="AZS13630.1"/>
    </source>
</evidence>
<dbReference type="SUPFAM" id="SSF52788">
    <property type="entry name" value="Phosphotyrosine protein phosphatases I"/>
    <property type="match status" value="1"/>
</dbReference>
<dbReference type="KEGG" id="plut:EI981_03485"/>
<dbReference type="InterPro" id="IPR023485">
    <property type="entry name" value="Ptyr_pPase"/>
</dbReference>
<keyword evidence="9" id="KW-1185">Reference proteome</keyword>
<dbReference type="Gene3D" id="3.40.50.2300">
    <property type="match status" value="1"/>
</dbReference>
<dbReference type="FunFam" id="3.40.50.2300:FF:000113">
    <property type="entry name" value="Low molecular weight protein-tyrosine-phosphatase"/>
    <property type="match status" value="1"/>
</dbReference>
<dbReference type="CDD" id="cd16343">
    <property type="entry name" value="LMWPTP"/>
    <property type="match status" value="1"/>
</dbReference>
<dbReference type="OrthoDB" id="9784339at2"/>
<feature type="active site" description="Proton donor" evidence="6">
    <location>
        <position position="129"/>
    </location>
</feature>
<dbReference type="InterPro" id="IPR050438">
    <property type="entry name" value="LMW_PTPase"/>
</dbReference>
<name>A0A3S9UTN2_9BACL</name>
<evidence type="ECO:0000256" key="4">
    <source>
        <dbReference type="ARBA" id="ARBA00022912"/>
    </source>
</evidence>
<sequence length="161" mass="18390">MERKQRIGVLFVCLGNICRSPMAEAVFRHMVSAEGLEDRFLIDSAGTGNWHIGKPPHHGTRGILDEYGISYEGLKARQVSTEDFSEFDYIVAMDVQNEKDLRRLSQSEHAQIVKLLDLVPDMMNKEVPDPYYTGNFEEVYELVGKGCRALLERIRQEAQLD</sequence>
<dbReference type="Pfam" id="PF01451">
    <property type="entry name" value="LMWPc"/>
    <property type="match status" value="1"/>
</dbReference>
<evidence type="ECO:0000256" key="1">
    <source>
        <dbReference type="ARBA" id="ARBA00011063"/>
    </source>
</evidence>
<reference evidence="9" key="1">
    <citation type="submission" date="2018-12" db="EMBL/GenBank/DDBJ databases">
        <title>Complete genome sequence of Paenibacillus sp. MBLB1234.</title>
        <authorList>
            <person name="Nam Y.-D."/>
            <person name="Kang J."/>
            <person name="Chung W.-H."/>
            <person name="Park Y.S."/>
        </authorList>
    </citation>
    <scope>NUCLEOTIDE SEQUENCE [LARGE SCALE GENOMIC DNA]</scope>
    <source>
        <strain evidence="9">MBLB1234</strain>
    </source>
</reference>
<evidence type="ECO:0000256" key="5">
    <source>
        <dbReference type="ARBA" id="ARBA00051722"/>
    </source>
</evidence>
<feature type="active site" description="Nucleophile" evidence="6">
    <location>
        <position position="13"/>
    </location>
</feature>
<dbReference type="EMBL" id="CP034346">
    <property type="protein sequence ID" value="AZS13630.1"/>
    <property type="molecule type" value="Genomic_DNA"/>
</dbReference>
<dbReference type="SMART" id="SM00226">
    <property type="entry name" value="LMWPc"/>
    <property type="match status" value="1"/>
</dbReference>
<accession>A0A3S9UTN2</accession>
<dbReference type="PANTHER" id="PTHR11717">
    <property type="entry name" value="LOW MOLECULAR WEIGHT PROTEIN TYROSINE PHOSPHATASE"/>
    <property type="match status" value="1"/>
</dbReference>
<evidence type="ECO:0000256" key="2">
    <source>
        <dbReference type="ARBA" id="ARBA00013064"/>
    </source>
</evidence>
<keyword evidence="4" id="KW-0904">Protein phosphatase</keyword>
<evidence type="ECO:0000256" key="3">
    <source>
        <dbReference type="ARBA" id="ARBA00022801"/>
    </source>
</evidence>
<dbReference type="Proteomes" id="UP000270678">
    <property type="component" value="Chromosome"/>
</dbReference>
<protein>
    <recommendedName>
        <fullName evidence="2">protein-tyrosine-phosphatase</fullName>
        <ecNumber evidence="2">3.1.3.48</ecNumber>
    </recommendedName>
</protein>
<evidence type="ECO:0000256" key="6">
    <source>
        <dbReference type="PIRSR" id="PIRSR617867-1"/>
    </source>
</evidence>
<proteinExistence type="inferred from homology"/>
<dbReference type="AlphaFoldDB" id="A0A3S9UTN2"/>
<dbReference type="EC" id="3.1.3.48" evidence="2"/>
<dbReference type="PRINTS" id="PR00719">
    <property type="entry name" value="LMWPTPASE"/>
</dbReference>
<feature type="domain" description="Phosphotyrosine protein phosphatase I" evidence="7">
    <location>
        <begin position="7"/>
        <end position="153"/>
    </location>
</feature>
<organism evidence="8 9">
    <name type="scientific">Paenibacillus lutimineralis</name>
    <dbReference type="NCBI Taxonomy" id="2707005"/>
    <lineage>
        <taxon>Bacteria</taxon>
        <taxon>Bacillati</taxon>
        <taxon>Bacillota</taxon>
        <taxon>Bacilli</taxon>
        <taxon>Bacillales</taxon>
        <taxon>Paenibacillaceae</taxon>
        <taxon>Paenibacillus</taxon>
    </lineage>
</organism>
<feature type="active site" evidence="6">
    <location>
        <position position="19"/>
    </location>
</feature>
<dbReference type="InterPro" id="IPR017867">
    <property type="entry name" value="Tyr_phospatase_low_mol_wt"/>
</dbReference>
<dbReference type="PANTHER" id="PTHR11717:SF7">
    <property type="entry name" value="LOW MOLECULAR WEIGHT PHOSPHOTYROSINE PROTEIN PHOSPHATASE"/>
    <property type="match status" value="1"/>
</dbReference>
<comment type="similarity">
    <text evidence="1">Belongs to the low molecular weight phosphotyrosine protein phosphatase family.</text>
</comment>
<dbReference type="GO" id="GO:0004725">
    <property type="term" value="F:protein tyrosine phosphatase activity"/>
    <property type="evidence" value="ECO:0007669"/>
    <property type="project" value="UniProtKB-EC"/>
</dbReference>
<comment type="catalytic activity">
    <reaction evidence="5">
        <text>O-phospho-L-tyrosyl-[protein] + H2O = L-tyrosyl-[protein] + phosphate</text>
        <dbReference type="Rhea" id="RHEA:10684"/>
        <dbReference type="Rhea" id="RHEA-COMP:10136"/>
        <dbReference type="Rhea" id="RHEA-COMP:20101"/>
        <dbReference type="ChEBI" id="CHEBI:15377"/>
        <dbReference type="ChEBI" id="CHEBI:43474"/>
        <dbReference type="ChEBI" id="CHEBI:46858"/>
        <dbReference type="ChEBI" id="CHEBI:61978"/>
        <dbReference type="EC" id="3.1.3.48"/>
    </reaction>
</comment>
<dbReference type="InterPro" id="IPR036196">
    <property type="entry name" value="Ptyr_pPase_sf"/>
</dbReference>
<keyword evidence="3" id="KW-0378">Hydrolase</keyword>